<dbReference type="PRINTS" id="PR00080">
    <property type="entry name" value="SDRFAMILY"/>
</dbReference>
<keyword evidence="10" id="KW-1185">Reference proteome</keyword>
<dbReference type="SUPFAM" id="SSF54593">
    <property type="entry name" value="Glyoxalase/Bleomycin resistance protein/Dihydroxybiphenyl dioxygenase"/>
    <property type="match status" value="1"/>
</dbReference>
<dbReference type="AlphaFoldDB" id="A0A5A7NA29"/>
<evidence type="ECO:0000256" key="1">
    <source>
        <dbReference type="ARBA" id="ARBA00006484"/>
    </source>
</evidence>
<proteinExistence type="inferred from homology"/>
<keyword evidence="5" id="KW-1278">Translocase</keyword>
<dbReference type="SUPFAM" id="SSF51735">
    <property type="entry name" value="NAD(P)-binding Rossmann-fold domains"/>
    <property type="match status" value="1"/>
</dbReference>
<dbReference type="SUPFAM" id="SSF52540">
    <property type="entry name" value="P-loop containing nucleoside triphosphate hydrolases"/>
    <property type="match status" value="1"/>
</dbReference>
<dbReference type="Pfam" id="PF00005">
    <property type="entry name" value="ABC_tran"/>
    <property type="match status" value="1"/>
</dbReference>
<dbReference type="InterPro" id="IPR003593">
    <property type="entry name" value="AAA+_ATPase"/>
</dbReference>
<evidence type="ECO:0000256" key="5">
    <source>
        <dbReference type="ARBA" id="ARBA00022967"/>
    </source>
</evidence>
<dbReference type="CDD" id="cd08357">
    <property type="entry name" value="VOC_like"/>
    <property type="match status" value="1"/>
</dbReference>
<accession>A0A5A7NA29</accession>
<dbReference type="Gene3D" id="3.40.50.300">
    <property type="entry name" value="P-loop containing nucleotide triphosphate hydrolases"/>
    <property type="match status" value="1"/>
</dbReference>
<evidence type="ECO:0000256" key="6">
    <source>
        <dbReference type="ARBA" id="ARBA00037066"/>
    </source>
</evidence>
<keyword evidence="2" id="KW-0813">Transport</keyword>
<dbReference type="PROSITE" id="PS51819">
    <property type="entry name" value="VOC"/>
    <property type="match status" value="1"/>
</dbReference>
<evidence type="ECO:0000256" key="3">
    <source>
        <dbReference type="ARBA" id="ARBA00022741"/>
    </source>
</evidence>
<gene>
    <name evidence="9" type="ORF">JCM17846_27740</name>
</gene>
<dbReference type="Gene3D" id="3.40.50.720">
    <property type="entry name" value="NAD(P)-binding Rossmann-like Domain"/>
    <property type="match status" value="1"/>
</dbReference>
<dbReference type="InterPro" id="IPR002347">
    <property type="entry name" value="SDR_fam"/>
</dbReference>
<evidence type="ECO:0000313" key="9">
    <source>
        <dbReference type="EMBL" id="GER05092.1"/>
    </source>
</evidence>
<feature type="domain" description="VOC" evidence="8">
    <location>
        <begin position="282"/>
        <end position="408"/>
    </location>
</feature>
<sequence>MTLAVRDISISLDGQKIVKGASLAVSSGELVALIGPNGAGKSTLLKALAGLLPYREGAQNVPVSASTTSIRKAARLRAWLGQDAVIHWPVTVERLVALGRLPHLDAFQAAPHADREAIHQALSRTGCLHLADRPATHLSAGERARVLLARALATGAPFLLADEPVAALDPAHAFHMMDLLAEEAKAGCGVLVVLHDLNLAARYADRLVLMHEGQIIAEGAADHVLDDHNLARSYGIRVARGPHWLVPVGRSEPEDRPFWGCSLCGLHWMKRSGTLQRMTQHIPFHLAFPVHDLAQAEDFYAGLLGCLIGRRSSHWIDFDFFGHQITAHLRPEECGEVRSNGVDGDAVPVRHFGAVLPWDDWQALGRRLGDAGVDFLLAPRIRFQGKPGEQGTFFLRDPSGNALEFKSFADPSRFLPKGLMMITLEGKTYLITGASKGIGAASARVLLEAGARLVLHYHHDKAKAADLLADYGPERVHMLGADLGDQDAVRALFADAVAWAGALDGIVNNAAAMPYSGPEDAIAAWDADWDLVWRVNVRAVADLCRAAVLHFKSEGRPGMIINIASRAAFRGDLPDAMHYAASKGAVVALTRSLAKGYAKDGIRAYCIAPGWVLTERVAPRIESTPTALAEIPMGEAAPPAEIGNIIAFLFAGLAHHATGATIDINGASYFH</sequence>
<dbReference type="CDD" id="cd05233">
    <property type="entry name" value="SDR_c"/>
    <property type="match status" value="1"/>
</dbReference>
<keyword evidence="3" id="KW-0547">Nucleotide-binding</keyword>
<dbReference type="InterPro" id="IPR017871">
    <property type="entry name" value="ABC_transporter-like_CS"/>
</dbReference>
<comment type="similarity">
    <text evidence="1">Belongs to the short-chain dehydrogenases/reductases (SDR) family.</text>
</comment>
<dbReference type="GO" id="GO:0005524">
    <property type="term" value="F:ATP binding"/>
    <property type="evidence" value="ECO:0007669"/>
    <property type="project" value="UniProtKB-KW"/>
</dbReference>
<dbReference type="InterPro" id="IPR036291">
    <property type="entry name" value="NAD(P)-bd_dom_sf"/>
</dbReference>
<dbReference type="InterPro" id="IPR029068">
    <property type="entry name" value="Glyas_Bleomycin-R_OHBP_Dase"/>
</dbReference>
<evidence type="ECO:0000256" key="4">
    <source>
        <dbReference type="ARBA" id="ARBA00022840"/>
    </source>
</evidence>
<evidence type="ECO:0000313" key="10">
    <source>
        <dbReference type="Proteomes" id="UP000324996"/>
    </source>
</evidence>
<dbReference type="Pfam" id="PF00903">
    <property type="entry name" value="Glyoxalase"/>
    <property type="match status" value="1"/>
</dbReference>
<evidence type="ECO:0000256" key="2">
    <source>
        <dbReference type="ARBA" id="ARBA00022448"/>
    </source>
</evidence>
<dbReference type="InterPro" id="IPR004360">
    <property type="entry name" value="Glyas_Fos-R_dOase_dom"/>
</dbReference>
<dbReference type="GO" id="GO:0016887">
    <property type="term" value="F:ATP hydrolysis activity"/>
    <property type="evidence" value="ECO:0007669"/>
    <property type="project" value="InterPro"/>
</dbReference>
<dbReference type="SMART" id="SM00382">
    <property type="entry name" value="AAA"/>
    <property type="match status" value="1"/>
</dbReference>
<dbReference type="CDD" id="cd03214">
    <property type="entry name" value="ABC_Iron-Siderophores_B12_Hemin"/>
    <property type="match status" value="1"/>
</dbReference>
<dbReference type="PANTHER" id="PTHR42794">
    <property type="entry name" value="HEMIN IMPORT ATP-BINDING PROTEIN HMUV"/>
    <property type="match status" value="1"/>
</dbReference>
<evidence type="ECO:0000259" key="8">
    <source>
        <dbReference type="PROSITE" id="PS51819"/>
    </source>
</evidence>
<keyword evidence="4" id="KW-0067">ATP-binding</keyword>
<reference evidence="9 10" key="1">
    <citation type="submission" date="2019-09" db="EMBL/GenBank/DDBJ databases">
        <title>NBRP : Genome information of microbial organism related human and environment.</title>
        <authorList>
            <person name="Hattori M."/>
            <person name="Oshima K."/>
            <person name="Inaba H."/>
            <person name="Suda W."/>
            <person name="Sakamoto M."/>
            <person name="Iino T."/>
            <person name="Kitahara M."/>
            <person name="Oshida Y."/>
            <person name="Iida T."/>
            <person name="Kudo T."/>
            <person name="Itoh T."/>
            <person name="Ohkuma M."/>
        </authorList>
    </citation>
    <scope>NUCLEOTIDE SEQUENCE [LARGE SCALE GENOMIC DNA]</scope>
    <source>
        <strain evidence="9 10">Q-1</strain>
    </source>
</reference>
<dbReference type="PROSITE" id="PS00211">
    <property type="entry name" value="ABC_TRANSPORTER_1"/>
    <property type="match status" value="1"/>
</dbReference>
<dbReference type="FunFam" id="3.40.50.720:FF:000084">
    <property type="entry name" value="Short-chain dehydrogenase reductase"/>
    <property type="match status" value="1"/>
</dbReference>
<dbReference type="PROSITE" id="PS50893">
    <property type="entry name" value="ABC_TRANSPORTER_2"/>
    <property type="match status" value="1"/>
</dbReference>
<name>A0A5A7NA29_9PROT</name>
<dbReference type="Pfam" id="PF13561">
    <property type="entry name" value="adh_short_C2"/>
    <property type="match status" value="1"/>
</dbReference>
<dbReference type="Proteomes" id="UP000324996">
    <property type="component" value="Unassembled WGS sequence"/>
</dbReference>
<organism evidence="9 10">
    <name type="scientific">Iodidimonas nitroreducens</name>
    <dbReference type="NCBI Taxonomy" id="1236968"/>
    <lineage>
        <taxon>Bacteria</taxon>
        <taxon>Pseudomonadati</taxon>
        <taxon>Pseudomonadota</taxon>
        <taxon>Alphaproteobacteria</taxon>
        <taxon>Iodidimonadales</taxon>
        <taxon>Iodidimonadaceae</taxon>
        <taxon>Iodidimonas</taxon>
    </lineage>
</organism>
<dbReference type="RefSeq" id="WP_150007307.1">
    <property type="nucleotide sequence ID" value="NZ_BKCN01000017.1"/>
</dbReference>
<protein>
    <submittedName>
        <fullName evidence="9">Uncharacterized protein</fullName>
    </submittedName>
</protein>
<comment type="caution">
    <text evidence="9">The sequence shown here is derived from an EMBL/GenBank/DDBJ whole genome shotgun (WGS) entry which is preliminary data.</text>
</comment>
<dbReference type="InterPro" id="IPR037523">
    <property type="entry name" value="VOC_core"/>
</dbReference>
<dbReference type="Gene3D" id="3.10.180.10">
    <property type="entry name" value="2,3-Dihydroxybiphenyl 1,2-Dioxygenase, domain 1"/>
    <property type="match status" value="1"/>
</dbReference>
<evidence type="ECO:0000259" key="7">
    <source>
        <dbReference type="PROSITE" id="PS50893"/>
    </source>
</evidence>
<comment type="function">
    <text evidence="6">Part of the ABC transporter complex HmuTUV involved in hemin import. Responsible for energy coupling to the transport system.</text>
</comment>
<dbReference type="InterPro" id="IPR003439">
    <property type="entry name" value="ABC_transporter-like_ATP-bd"/>
</dbReference>
<dbReference type="PRINTS" id="PR00081">
    <property type="entry name" value="GDHRDH"/>
</dbReference>
<dbReference type="EMBL" id="BKCN01000017">
    <property type="protein sequence ID" value="GER05092.1"/>
    <property type="molecule type" value="Genomic_DNA"/>
</dbReference>
<dbReference type="PANTHER" id="PTHR42794:SF1">
    <property type="entry name" value="HEMIN IMPORT ATP-BINDING PROTEIN HMUV"/>
    <property type="match status" value="1"/>
</dbReference>
<feature type="domain" description="ABC transporter" evidence="7">
    <location>
        <begin position="3"/>
        <end position="237"/>
    </location>
</feature>
<dbReference type="InterPro" id="IPR027417">
    <property type="entry name" value="P-loop_NTPase"/>
</dbReference>